<dbReference type="GO" id="GO:0046540">
    <property type="term" value="C:U4/U6 x U5 tri-snRNP complex"/>
    <property type="evidence" value="ECO:0007669"/>
    <property type="project" value="TreeGrafter"/>
</dbReference>
<comment type="caution">
    <text evidence="14">The sequence shown here is derived from an EMBL/GenBank/DDBJ whole genome shotgun (WGS) entry which is preliminary data.</text>
</comment>
<keyword evidence="5" id="KW-0507">mRNA processing</keyword>
<dbReference type="Proteomes" id="UP000789508">
    <property type="component" value="Unassembled WGS sequence"/>
</dbReference>
<keyword evidence="10 11" id="KW-0687">Ribonucleoprotein</keyword>
<dbReference type="InterPro" id="IPR050914">
    <property type="entry name" value="snRNP_SmB/NAA38-like"/>
</dbReference>
<feature type="domain" description="Sm" evidence="13">
    <location>
        <begin position="1"/>
        <end position="83"/>
    </location>
</feature>
<feature type="compositionally biased region" description="Pro residues" evidence="12">
    <location>
        <begin position="177"/>
        <end position="195"/>
    </location>
</feature>
<dbReference type="InterPro" id="IPR001163">
    <property type="entry name" value="Sm_dom_euk/arc"/>
</dbReference>
<comment type="subcellular location">
    <subcellularLocation>
        <location evidence="2">Cytoplasm</location>
    </subcellularLocation>
    <subcellularLocation>
        <location evidence="1 11">Nucleus</location>
    </subcellularLocation>
</comment>
<evidence type="ECO:0000256" key="10">
    <source>
        <dbReference type="ARBA" id="ARBA00023274"/>
    </source>
</evidence>
<evidence type="ECO:0000256" key="11">
    <source>
        <dbReference type="PIRNR" id="PIRNR037187"/>
    </source>
</evidence>
<organism evidence="14 15">
    <name type="scientific">Ambispora leptoticha</name>
    <dbReference type="NCBI Taxonomy" id="144679"/>
    <lineage>
        <taxon>Eukaryota</taxon>
        <taxon>Fungi</taxon>
        <taxon>Fungi incertae sedis</taxon>
        <taxon>Mucoromycota</taxon>
        <taxon>Glomeromycotina</taxon>
        <taxon>Glomeromycetes</taxon>
        <taxon>Archaeosporales</taxon>
        <taxon>Ambisporaceae</taxon>
        <taxon>Ambispora</taxon>
    </lineage>
</organism>
<evidence type="ECO:0000313" key="15">
    <source>
        <dbReference type="Proteomes" id="UP000789508"/>
    </source>
</evidence>
<evidence type="ECO:0000256" key="6">
    <source>
        <dbReference type="ARBA" id="ARBA00022737"/>
    </source>
</evidence>
<keyword evidence="8" id="KW-0508">mRNA splicing</keyword>
<dbReference type="InterPro" id="IPR047575">
    <property type="entry name" value="Sm"/>
</dbReference>
<feature type="compositionally biased region" description="Pro residues" evidence="12">
    <location>
        <begin position="240"/>
        <end position="264"/>
    </location>
</feature>
<dbReference type="GO" id="GO:0005687">
    <property type="term" value="C:U4 snRNP"/>
    <property type="evidence" value="ECO:0007669"/>
    <property type="project" value="TreeGrafter"/>
</dbReference>
<dbReference type="PANTHER" id="PTHR10701">
    <property type="entry name" value="SMALL NUCLEAR RIBONUCLEOPROTEIN-ASSOCIATED PROTEIN B AND N"/>
    <property type="match status" value="1"/>
</dbReference>
<dbReference type="PANTHER" id="PTHR10701:SF0">
    <property type="entry name" value="SMALL NUCLEAR RIBONUCLEOPROTEIN-ASSOCIATED PROTEIN B"/>
    <property type="match status" value="1"/>
</dbReference>
<dbReference type="GO" id="GO:0005682">
    <property type="term" value="C:U5 snRNP"/>
    <property type="evidence" value="ECO:0007669"/>
    <property type="project" value="TreeGrafter"/>
</dbReference>
<evidence type="ECO:0000256" key="2">
    <source>
        <dbReference type="ARBA" id="ARBA00004496"/>
    </source>
</evidence>
<keyword evidence="6" id="KW-0677">Repeat</keyword>
<dbReference type="Gene3D" id="2.30.30.100">
    <property type="match status" value="1"/>
</dbReference>
<evidence type="ECO:0000256" key="3">
    <source>
        <dbReference type="ARBA" id="ARBA00009123"/>
    </source>
</evidence>
<feature type="region of interest" description="Disordered" evidence="12">
    <location>
        <begin position="129"/>
        <end position="281"/>
    </location>
</feature>
<dbReference type="GO" id="GO:0070990">
    <property type="term" value="F:snRNP binding"/>
    <property type="evidence" value="ECO:0007669"/>
    <property type="project" value="TreeGrafter"/>
</dbReference>
<keyword evidence="9 11" id="KW-0539">Nucleus</keyword>
<dbReference type="PIRSF" id="PIRSF037187">
    <property type="entry name" value="snRNP_SmB/SmN"/>
    <property type="match status" value="1"/>
</dbReference>
<feature type="compositionally biased region" description="Low complexity" evidence="12">
    <location>
        <begin position="144"/>
        <end position="175"/>
    </location>
</feature>
<proteinExistence type="inferred from homology"/>
<dbReference type="AlphaFoldDB" id="A0A9N9CNV6"/>
<feature type="region of interest" description="Disordered" evidence="12">
    <location>
        <begin position="78"/>
        <end position="111"/>
    </location>
</feature>
<evidence type="ECO:0000256" key="9">
    <source>
        <dbReference type="ARBA" id="ARBA00023242"/>
    </source>
</evidence>
<evidence type="ECO:0000256" key="12">
    <source>
        <dbReference type="SAM" id="MobiDB-lite"/>
    </source>
</evidence>
<evidence type="ECO:0000256" key="1">
    <source>
        <dbReference type="ARBA" id="ARBA00004123"/>
    </source>
</evidence>
<dbReference type="GO" id="GO:0005686">
    <property type="term" value="C:U2 snRNP"/>
    <property type="evidence" value="ECO:0007669"/>
    <property type="project" value="TreeGrafter"/>
</dbReference>
<dbReference type="GO" id="GO:0003723">
    <property type="term" value="F:RNA binding"/>
    <property type="evidence" value="ECO:0007669"/>
    <property type="project" value="UniProtKB-KW"/>
</dbReference>
<dbReference type="GO" id="GO:0071004">
    <property type="term" value="C:U2-type prespliceosome"/>
    <property type="evidence" value="ECO:0007669"/>
    <property type="project" value="TreeGrafter"/>
</dbReference>
<keyword evidence="7 11" id="KW-0694">RNA-binding</keyword>
<dbReference type="InterPro" id="IPR017131">
    <property type="entry name" value="snRNP-assoc_SmB/SmN"/>
</dbReference>
<dbReference type="EMBL" id="CAJVPS010004959">
    <property type="protein sequence ID" value="CAG8609847.1"/>
    <property type="molecule type" value="Genomic_DNA"/>
</dbReference>
<dbReference type="Pfam" id="PF01423">
    <property type="entry name" value="LSM"/>
    <property type="match status" value="1"/>
</dbReference>
<evidence type="ECO:0000259" key="13">
    <source>
        <dbReference type="PROSITE" id="PS52002"/>
    </source>
</evidence>
<feature type="compositionally biased region" description="Gly residues" evidence="12">
    <location>
        <begin position="266"/>
        <end position="281"/>
    </location>
</feature>
<comment type="similarity">
    <text evidence="3 11">Belongs to the snRNP SmB/SmN family.</text>
</comment>
<accession>A0A9N9CNV6</accession>
<keyword evidence="4" id="KW-0963">Cytoplasm</keyword>
<dbReference type="GO" id="GO:0000398">
    <property type="term" value="P:mRNA splicing, via spliceosome"/>
    <property type="evidence" value="ECO:0007669"/>
    <property type="project" value="TreeGrafter"/>
</dbReference>
<evidence type="ECO:0000256" key="4">
    <source>
        <dbReference type="ARBA" id="ARBA00022490"/>
    </source>
</evidence>
<dbReference type="SUPFAM" id="SSF50182">
    <property type="entry name" value="Sm-like ribonucleoproteins"/>
    <property type="match status" value="1"/>
</dbReference>
<protein>
    <recommendedName>
        <fullName evidence="11">Small nuclear ribonucleoprotein-associated protein</fullName>
    </recommendedName>
</protein>
<dbReference type="InterPro" id="IPR010920">
    <property type="entry name" value="LSM_dom_sf"/>
</dbReference>
<dbReference type="GO" id="GO:0071013">
    <property type="term" value="C:catalytic step 2 spliceosome"/>
    <property type="evidence" value="ECO:0007669"/>
    <property type="project" value="TreeGrafter"/>
</dbReference>
<sequence length="281" mass="28447">MLNLINYRLRITLADSRVLTGQMLAFDKHMNLVLADCEEFRKIKPKSGAKVPQGQPEQEEKRTLGLVILRGETIVSLSVEGPPPPTTDDSKTKLAQLPGGPGIGRPAGRGLPVAPPGIAPAGLTGPVRGIGGPAPGMMQPRGPAAPAASAAPISYGRPPIQGQIPPGMPGMTRPGMPGGPPPMAYRPGMGPPPGMPGGVGLPPGYRPQGAAPPPGMRPPMGMPGAPPQYPPQVGRGGPPQAYPVPGQAPPQGFRPPPQMRPPPGGSQQGQGRGGGGGSSGQ</sequence>
<name>A0A9N9CNV6_9GLOM</name>
<feature type="compositionally biased region" description="Pro residues" evidence="12">
    <location>
        <begin position="210"/>
        <end position="230"/>
    </location>
</feature>
<dbReference type="GO" id="GO:0005737">
    <property type="term" value="C:cytoplasm"/>
    <property type="evidence" value="ECO:0007669"/>
    <property type="project" value="UniProtKB-SubCell"/>
</dbReference>
<gene>
    <name evidence="14" type="ORF">ALEPTO_LOCUS8511</name>
</gene>
<evidence type="ECO:0000313" key="14">
    <source>
        <dbReference type="EMBL" id="CAG8609847.1"/>
    </source>
</evidence>
<dbReference type="SMART" id="SM00651">
    <property type="entry name" value="Sm"/>
    <property type="match status" value="1"/>
</dbReference>
<dbReference type="CDD" id="cd01717">
    <property type="entry name" value="Sm_B"/>
    <property type="match status" value="1"/>
</dbReference>
<evidence type="ECO:0000256" key="7">
    <source>
        <dbReference type="ARBA" id="ARBA00022884"/>
    </source>
</evidence>
<dbReference type="PROSITE" id="PS52002">
    <property type="entry name" value="SM"/>
    <property type="match status" value="1"/>
</dbReference>
<dbReference type="OrthoDB" id="2020720at2759"/>
<dbReference type="FunFam" id="2.30.30.100:FF:000047">
    <property type="entry name" value="Small nuclear ribonucleoprotein SmB, putative"/>
    <property type="match status" value="1"/>
</dbReference>
<keyword evidence="15" id="KW-1185">Reference proteome</keyword>
<evidence type="ECO:0000256" key="8">
    <source>
        <dbReference type="ARBA" id="ARBA00023187"/>
    </source>
</evidence>
<dbReference type="GO" id="GO:0005685">
    <property type="term" value="C:U1 snRNP"/>
    <property type="evidence" value="ECO:0007669"/>
    <property type="project" value="TreeGrafter"/>
</dbReference>
<reference evidence="14" key="1">
    <citation type="submission" date="2021-06" db="EMBL/GenBank/DDBJ databases">
        <authorList>
            <person name="Kallberg Y."/>
            <person name="Tangrot J."/>
            <person name="Rosling A."/>
        </authorList>
    </citation>
    <scope>NUCLEOTIDE SEQUENCE</scope>
    <source>
        <strain evidence="14">FL130A</strain>
    </source>
</reference>
<evidence type="ECO:0000256" key="5">
    <source>
        <dbReference type="ARBA" id="ARBA00022664"/>
    </source>
</evidence>